<keyword evidence="4" id="KW-1185">Reference proteome</keyword>
<name>A0A229FWT5_9BURK</name>
<organism evidence="3 4">
    <name type="scientific">Polynucleobacter cosmopolitanus</name>
    <dbReference type="NCBI Taxonomy" id="351345"/>
    <lineage>
        <taxon>Bacteria</taxon>
        <taxon>Pseudomonadati</taxon>
        <taxon>Pseudomonadota</taxon>
        <taxon>Betaproteobacteria</taxon>
        <taxon>Burkholderiales</taxon>
        <taxon>Burkholderiaceae</taxon>
        <taxon>Polynucleobacter</taxon>
    </lineage>
</organism>
<evidence type="ECO:0000256" key="1">
    <source>
        <dbReference type="SAM" id="MobiDB-lite"/>
    </source>
</evidence>
<evidence type="ECO:0000256" key="2">
    <source>
        <dbReference type="SAM" id="Phobius"/>
    </source>
</evidence>
<dbReference type="Proteomes" id="UP000215188">
    <property type="component" value="Unassembled WGS sequence"/>
</dbReference>
<feature type="compositionally biased region" description="Low complexity" evidence="1">
    <location>
        <begin position="48"/>
        <end position="67"/>
    </location>
</feature>
<feature type="region of interest" description="Disordered" evidence="1">
    <location>
        <begin position="37"/>
        <end position="67"/>
    </location>
</feature>
<keyword evidence="2" id="KW-0472">Membrane</keyword>
<accession>A0A229FWT5</accession>
<gene>
    <name evidence="3" type="ORF">AOC33_05385</name>
</gene>
<feature type="transmembrane region" description="Helical" evidence="2">
    <location>
        <begin position="6"/>
        <end position="24"/>
    </location>
</feature>
<dbReference type="EMBL" id="NJGG01000001">
    <property type="protein sequence ID" value="OXL16486.1"/>
    <property type="molecule type" value="Genomic_DNA"/>
</dbReference>
<sequence>MSNRAIAIMVLILVAATGYLLVTGDGDIDMGGEKHGADAVHVEDKKPAATPTAPAAPAAPATEPAKK</sequence>
<dbReference type="AlphaFoldDB" id="A0A229FWT5"/>
<feature type="compositionally biased region" description="Basic and acidic residues" evidence="1">
    <location>
        <begin position="37"/>
        <end position="47"/>
    </location>
</feature>
<evidence type="ECO:0000313" key="3">
    <source>
        <dbReference type="EMBL" id="OXL16486.1"/>
    </source>
</evidence>
<reference evidence="3 4" key="1">
    <citation type="submission" date="2017-06" db="EMBL/GenBank/DDBJ databases">
        <title>Reclassification of a Polynucleobacter cosmopolitanus strain isolated from tropical Lake Victoria as Polynucleobacter victoriensis comb. nov.</title>
        <authorList>
            <person name="Hahn M.W."/>
        </authorList>
    </citation>
    <scope>NUCLEOTIDE SEQUENCE [LARGE SCALE GENOMIC DNA]</scope>
    <source>
        <strain evidence="3 4">MWH-MoIso2</strain>
    </source>
</reference>
<comment type="caution">
    <text evidence="3">The sequence shown here is derived from an EMBL/GenBank/DDBJ whole genome shotgun (WGS) entry which is preliminary data.</text>
</comment>
<dbReference type="RefSeq" id="WP_089515513.1">
    <property type="nucleotide sequence ID" value="NZ_NJGG01000001.1"/>
</dbReference>
<proteinExistence type="predicted"/>
<keyword evidence="2" id="KW-0812">Transmembrane</keyword>
<protein>
    <submittedName>
        <fullName evidence="3">Uncharacterized protein</fullName>
    </submittedName>
</protein>
<evidence type="ECO:0000313" key="4">
    <source>
        <dbReference type="Proteomes" id="UP000215188"/>
    </source>
</evidence>
<keyword evidence="2" id="KW-1133">Transmembrane helix</keyword>